<dbReference type="AlphaFoldDB" id="A0A9X3LFT0"/>
<dbReference type="InterPro" id="IPR013538">
    <property type="entry name" value="ASHA1/2-like_C"/>
</dbReference>
<feature type="domain" description="Activator of Hsp90 ATPase homologue 1/2-like C-terminal" evidence="2">
    <location>
        <begin position="14"/>
        <end position="134"/>
    </location>
</feature>
<evidence type="ECO:0000259" key="2">
    <source>
        <dbReference type="Pfam" id="PF08327"/>
    </source>
</evidence>
<dbReference type="Proteomes" id="UP001152173">
    <property type="component" value="Unassembled WGS sequence"/>
</dbReference>
<sequence>MAIQVHTKFKIMKPAHEVFNAFIEPELMSNFWFSSASEKMAEGKTITWRYEEYNAEVELTVVEILEDQKIVFKWGPAEEEHTVTITLNELNETTTIIEVNETGWNENDPDLINNLLGNKEGWVYMLTCLKGYLENGSTNLRAAIVF</sequence>
<dbReference type="Gene3D" id="3.30.530.20">
    <property type="match status" value="1"/>
</dbReference>
<organism evidence="3 4">
    <name type="scientific">Paenisporosarcina quisquiliarum</name>
    <dbReference type="NCBI Taxonomy" id="365346"/>
    <lineage>
        <taxon>Bacteria</taxon>
        <taxon>Bacillati</taxon>
        <taxon>Bacillota</taxon>
        <taxon>Bacilli</taxon>
        <taxon>Bacillales</taxon>
        <taxon>Caryophanaceae</taxon>
        <taxon>Paenisporosarcina</taxon>
    </lineage>
</organism>
<keyword evidence="4" id="KW-1185">Reference proteome</keyword>
<reference evidence="3" key="1">
    <citation type="submission" date="2022-05" db="EMBL/GenBank/DDBJ databases">
        <authorList>
            <person name="Colautti A."/>
            <person name="Iacumin L."/>
        </authorList>
    </citation>
    <scope>NUCLEOTIDE SEQUENCE</scope>
    <source>
        <strain evidence="3">SK 55</strain>
    </source>
</reference>
<dbReference type="InterPro" id="IPR023393">
    <property type="entry name" value="START-like_dom_sf"/>
</dbReference>
<evidence type="ECO:0000313" key="3">
    <source>
        <dbReference type="EMBL" id="MCZ8537131.1"/>
    </source>
</evidence>
<dbReference type="EMBL" id="JAMKBJ010000005">
    <property type="protein sequence ID" value="MCZ8537131.1"/>
    <property type="molecule type" value="Genomic_DNA"/>
</dbReference>
<dbReference type="Pfam" id="PF08327">
    <property type="entry name" value="AHSA1"/>
    <property type="match status" value="1"/>
</dbReference>
<gene>
    <name evidence="3" type="ORF">M9R32_08070</name>
</gene>
<evidence type="ECO:0000256" key="1">
    <source>
        <dbReference type="ARBA" id="ARBA00006817"/>
    </source>
</evidence>
<dbReference type="SUPFAM" id="SSF55961">
    <property type="entry name" value="Bet v1-like"/>
    <property type="match status" value="1"/>
</dbReference>
<protein>
    <submittedName>
        <fullName evidence="3">SRPBCC family protein</fullName>
    </submittedName>
</protein>
<dbReference type="RefSeq" id="WP_269926222.1">
    <property type="nucleotide sequence ID" value="NZ_JAMKBJ010000005.1"/>
</dbReference>
<proteinExistence type="inferred from homology"/>
<evidence type="ECO:0000313" key="4">
    <source>
        <dbReference type="Proteomes" id="UP001152173"/>
    </source>
</evidence>
<name>A0A9X3LFT0_9BACL</name>
<comment type="caution">
    <text evidence="3">The sequence shown here is derived from an EMBL/GenBank/DDBJ whole genome shotgun (WGS) entry which is preliminary data.</text>
</comment>
<dbReference type="CDD" id="cd08901">
    <property type="entry name" value="SRPBCC_CalC_Aha1-like_8"/>
    <property type="match status" value="1"/>
</dbReference>
<accession>A0A9X3LFT0</accession>
<comment type="similarity">
    <text evidence="1">Belongs to the AHA1 family.</text>
</comment>